<evidence type="ECO:0000256" key="4">
    <source>
        <dbReference type="ARBA" id="ARBA00023242"/>
    </source>
</evidence>
<organism evidence="7 8">
    <name type="scientific">Peronospora belbahrii</name>
    <dbReference type="NCBI Taxonomy" id="622444"/>
    <lineage>
        <taxon>Eukaryota</taxon>
        <taxon>Sar</taxon>
        <taxon>Stramenopiles</taxon>
        <taxon>Oomycota</taxon>
        <taxon>Peronosporomycetes</taxon>
        <taxon>Peronosporales</taxon>
        <taxon>Peronosporaceae</taxon>
        <taxon>Peronospora</taxon>
    </lineage>
</organism>
<dbReference type="InterPro" id="IPR056783">
    <property type="entry name" value="PSF1_C"/>
</dbReference>
<dbReference type="InterPro" id="IPR021151">
    <property type="entry name" value="GINS_A"/>
</dbReference>
<evidence type="ECO:0000256" key="2">
    <source>
        <dbReference type="ARBA" id="ARBA00006677"/>
    </source>
</evidence>
<comment type="similarity">
    <text evidence="2">Belongs to the GINS1/PSF1 family.</text>
</comment>
<dbReference type="InterPro" id="IPR036224">
    <property type="entry name" value="GINS_bundle-like_dom_sf"/>
</dbReference>
<dbReference type="Pfam" id="PF24997">
    <property type="entry name" value="PSF1_C"/>
    <property type="match status" value="1"/>
</dbReference>
<feature type="domain" description="DNA replication complex GINS protein PSF1 C-terminal" evidence="6">
    <location>
        <begin position="200"/>
        <end position="249"/>
    </location>
</feature>
<accession>A0ABN8D2C9</accession>
<evidence type="ECO:0000256" key="3">
    <source>
        <dbReference type="ARBA" id="ARBA00022705"/>
    </source>
</evidence>
<evidence type="ECO:0000313" key="7">
    <source>
        <dbReference type="EMBL" id="CAH0519074.1"/>
    </source>
</evidence>
<dbReference type="Gene3D" id="1.20.58.1030">
    <property type="match status" value="1"/>
</dbReference>
<protein>
    <recommendedName>
        <fullName evidence="9">GINS subunit domain-containing protein</fullName>
    </recommendedName>
</protein>
<keyword evidence="3" id="KW-0235">DNA replication</keyword>
<sequence>MLSRALLRQQYAQNLVTFNGIIVFDAKNVNLCRYFSVFTSVKSSNQIWTRFAFASARAMTWNAKGKELLRELQRSDWLPPYNEDLVRQVVEESRLLHEEIARKMNIFQDNLEAQPPSVHCGLVVNHQCLLRNKRCLMAYIYHRMEKIKALRWETGTIIPDSLAQNLCQREVQFFNQYDQLLMDYMTEFELDLSTGLKPPKDLYVEVRVLCDCGEVMTENGIVNLEAHSQHFLRRVDVEQFIRQGLLKQIER</sequence>
<dbReference type="CDD" id="cd11710">
    <property type="entry name" value="GINS_A_psf1"/>
    <property type="match status" value="1"/>
</dbReference>
<evidence type="ECO:0000313" key="8">
    <source>
        <dbReference type="Proteomes" id="UP001158986"/>
    </source>
</evidence>
<comment type="subcellular location">
    <subcellularLocation>
        <location evidence="1">Nucleus</location>
    </subcellularLocation>
</comment>
<evidence type="ECO:0000259" key="6">
    <source>
        <dbReference type="Pfam" id="PF24997"/>
    </source>
</evidence>
<reference evidence="7 8" key="1">
    <citation type="submission" date="2021-11" db="EMBL/GenBank/DDBJ databases">
        <authorList>
            <person name="Islam A."/>
            <person name="Islam S."/>
            <person name="Flora M.S."/>
            <person name="Rahman M."/>
            <person name="Ziaur R.M."/>
            <person name="Epstein J.H."/>
            <person name="Hassan M."/>
            <person name="Klassen M."/>
            <person name="Woodard K."/>
            <person name="Webb A."/>
            <person name="Webby R.J."/>
            <person name="El Zowalaty M.E."/>
        </authorList>
    </citation>
    <scope>NUCLEOTIDE SEQUENCE [LARGE SCALE GENOMIC DNA]</scope>
    <source>
        <strain evidence="7">Pbs1</strain>
    </source>
</reference>
<feature type="domain" description="GINS subunit" evidence="5">
    <location>
        <begin position="109"/>
        <end position="187"/>
    </location>
</feature>
<dbReference type="PANTHER" id="PTHR12914:SF2">
    <property type="entry name" value="DNA REPLICATION COMPLEX GINS PROTEIN PSF1"/>
    <property type="match status" value="1"/>
</dbReference>
<comment type="caution">
    <text evidence="7">The sequence shown here is derived from an EMBL/GenBank/DDBJ whole genome shotgun (WGS) entry which is preliminary data.</text>
</comment>
<proteinExistence type="inferred from homology"/>
<dbReference type="CDD" id="cd21696">
    <property type="entry name" value="GINS_B_Psf1"/>
    <property type="match status" value="1"/>
</dbReference>
<dbReference type="SUPFAM" id="SSF158573">
    <property type="entry name" value="GINS helical bundle-like"/>
    <property type="match status" value="1"/>
</dbReference>
<name>A0ABN8D2C9_9STRA</name>
<dbReference type="Proteomes" id="UP001158986">
    <property type="component" value="Unassembled WGS sequence"/>
</dbReference>
<dbReference type="Pfam" id="PF05916">
    <property type="entry name" value="Sld5"/>
    <property type="match status" value="1"/>
</dbReference>
<dbReference type="InterPro" id="IPR005339">
    <property type="entry name" value="GINS_Psf1"/>
</dbReference>
<evidence type="ECO:0000259" key="5">
    <source>
        <dbReference type="Pfam" id="PF05916"/>
    </source>
</evidence>
<keyword evidence="8" id="KW-1185">Reference proteome</keyword>
<keyword evidence="4" id="KW-0539">Nucleus</keyword>
<evidence type="ECO:0008006" key="9">
    <source>
        <dbReference type="Google" id="ProtNLM"/>
    </source>
</evidence>
<evidence type="ECO:0000256" key="1">
    <source>
        <dbReference type="ARBA" id="ARBA00004123"/>
    </source>
</evidence>
<dbReference type="EMBL" id="CAKLCB010000278">
    <property type="protein sequence ID" value="CAH0519074.1"/>
    <property type="molecule type" value="Genomic_DNA"/>
</dbReference>
<dbReference type="PANTHER" id="PTHR12914">
    <property type="entry name" value="PARTNER OF SLD5"/>
    <property type="match status" value="1"/>
</dbReference>
<gene>
    <name evidence="7" type="ORF">PBS001_LOCUS5615</name>
</gene>